<gene>
    <name evidence="2" type="ORF">M5K25_025489</name>
</gene>
<dbReference type="EMBL" id="JANQDX010000018">
    <property type="protein sequence ID" value="KAL0906954.1"/>
    <property type="molecule type" value="Genomic_DNA"/>
</dbReference>
<protein>
    <submittedName>
        <fullName evidence="2">Uncharacterized protein</fullName>
    </submittedName>
</protein>
<reference evidence="2 3" key="1">
    <citation type="journal article" date="2024" name="Plant Biotechnol. J.">
        <title>Dendrobium thyrsiflorum genome and its molecular insights into genes involved in important horticultural traits.</title>
        <authorList>
            <person name="Chen B."/>
            <person name="Wang J.Y."/>
            <person name="Zheng P.J."/>
            <person name="Li K.L."/>
            <person name="Liang Y.M."/>
            <person name="Chen X.F."/>
            <person name="Zhang C."/>
            <person name="Zhao X."/>
            <person name="He X."/>
            <person name="Zhang G.Q."/>
            <person name="Liu Z.J."/>
            <person name="Xu Q."/>
        </authorList>
    </citation>
    <scope>NUCLEOTIDE SEQUENCE [LARGE SCALE GENOMIC DNA]</scope>
    <source>
        <strain evidence="2">GZMU011</strain>
    </source>
</reference>
<organism evidence="2 3">
    <name type="scientific">Dendrobium thyrsiflorum</name>
    <name type="common">Pinecone-like raceme dendrobium</name>
    <name type="synonym">Orchid</name>
    <dbReference type="NCBI Taxonomy" id="117978"/>
    <lineage>
        <taxon>Eukaryota</taxon>
        <taxon>Viridiplantae</taxon>
        <taxon>Streptophyta</taxon>
        <taxon>Embryophyta</taxon>
        <taxon>Tracheophyta</taxon>
        <taxon>Spermatophyta</taxon>
        <taxon>Magnoliopsida</taxon>
        <taxon>Liliopsida</taxon>
        <taxon>Asparagales</taxon>
        <taxon>Orchidaceae</taxon>
        <taxon>Epidendroideae</taxon>
        <taxon>Malaxideae</taxon>
        <taxon>Dendrobiinae</taxon>
        <taxon>Dendrobium</taxon>
    </lineage>
</organism>
<proteinExistence type="predicted"/>
<evidence type="ECO:0000256" key="1">
    <source>
        <dbReference type="SAM" id="MobiDB-lite"/>
    </source>
</evidence>
<feature type="region of interest" description="Disordered" evidence="1">
    <location>
        <begin position="59"/>
        <end position="123"/>
    </location>
</feature>
<sequence>MAVASGARTGRAGDVGRRERERRRRWLQAAGEGEAGRVGLRLGFGPTSDRRLQVAEEGLEARKRGQRRDSGIASLASGGVESRGTVGVRGHSRVTRSQQTRHEIMGHTGHYGRSNRSELYWAR</sequence>
<dbReference type="AlphaFoldDB" id="A0ABD0U4G5"/>
<feature type="region of interest" description="Disordered" evidence="1">
    <location>
        <begin position="1"/>
        <end position="30"/>
    </location>
</feature>
<dbReference type="Proteomes" id="UP001552299">
    <property type="component" value="Unassembled WGS sequence"/>
</dbReference>
<name>A0ABD0U4G5_DENTH</name>
<feature type="compositionally biased region" description="Basic and acidic residues" evidence="1">
    <location>
        <begin position="59"/>
        <end position="70"/>
    </location>
</feature>
<comment type="caution">
    <text evidence="2">The sequence shown here is derived from an EMBL/GenBank/DDBJ whole genome shotgun (WGS) entry which is preliminary data.</text>
</comment>
<keyword evidence="3" id="KW-1185">Reference proteome</keyword>
<evidence type="ECO:0000313" key="2">
    <source>
        <dbReference type="EMBL" id="KAL0906954.1"/>
    </source>
</evidence>
<evidence type="ECO:0000313" key="3">
    <source>
        <dbReference type="Proteomes" id="UP001552299"/>
    </source>
</evidence>
<accession>A0ABD0U4G5</accession>